<protein>
    <submittedName>
        <fullName evidence="1">Uncharacterized protein</fullName>
    </submittedName>
</protein>
<dbReference type="EMBL" id="BPLQ01004971">
    <property type="protein sequence ID" value="GIY11881.1"/>
    <property type="molecule type" value="Genomic_DNA"/>
</dbReference>
<evidence type="ECO:0000313" key="1">
    <source>
        <dbReference type="EMBL" id="GIY11881.1"/>
    </source>
</evidence>
<comment type="caution">
    <text evidence="1">The sequence shown here is derived from an EMBL/GenBank/DDBJ whole genome shotgun (WGS) entry which is preliminary data.</text>
</comment>
<dbReference type="Proteomes" id="UP001054837">
    <property type="component" value="Unassembled WGS sequence"/>
</dbReference>
<evidence type="ECO:0000313" key="2">
    <source>
        <dbReference type="Proteomes" id="UP001054837"/>
    </source>
</evidence>
<sequence length="92" mass="10819">MRNQLIAPRAMECREVVCLQTIRATHSAPGKFPLLQNRIEIREIDSRERRREDFLYLATDRIPLENPSLPANLYSPPLLICRDPQLKFSHDY</sequence>
<organism evidence="1 2">
    <name type="scientific">Caerostris darwini</name>
    <dbReference type="NCBI Taxonomy" id="1538125"/>
    <lineage>
        <taxon>Eukaryota</taxon>
        <taxon>Metazoa</taxon>
        <taxon>Ecdysozoa</taxon>
        <taxon>Arthropoda</taxon>
        <taxon>Chelicerata</taxon>
        <taxon>Arachnida</taxon>
        <taxon>Araneae</taxon>
        <taxon>Araneomorphae</taxon>
        <taxon>Entelegynae</taxon>
        <taxon>Araneoidea</taxon>
        <taxon>Araneidae</taxon>
        <taxon>Caerostris</taxon>
    </lineage>
</organism>
<dbReference type="AlphaFoldDB" id="A0AAV4QSK2"/>
<name>A0AAV4QSK2_9ARAC</name>
<gene>
    <name evidence="1" type="ORF">CDAR_29871</name>
</gene>
<reference evidence="1 2" key="1">
    <citation type="submission" date="2021-06" db="EMBL/GenBank/DDBJ databases">
        <title>Caerostris darwini draft genome.</title>
        <authorList>
            <person name="Kono N."/>
            <person name="Arakawa K."/>
        </authorList>
    </citation>
    <scope>NUCLEOTIDE SEQUENCE [LARGE SCALE GENOMIC DNA]</scope>
</reference>
<keyword evidence="2" id="KW-1185">Reference proteome</keyword>
<proteinExistence type="predicted"/>
<accession>A0AAV4QSK2</accession>